<feature type="transmembrane region" description="Helical" evidence="1">
    <location>
        <begin position="157"/>
        <end position="177"/>
    </location>
</feature>
<accession>A0ABS0MYV6</accession>
<feature type="domain" description="EamA" evidence="2">
    <location>
        <begin position="159"/>
        <end position="306"/>
    </location>
</feature>
<evidence type="ECO:0000313" key="4">
    <source>
        <dbReference type="Proteomes" id="UP000638986"/>
    </source>
</evidence>
<feature type="transmembrane region" description="Helical" evidence="1">
    <location>
        <begin position="37"/>
        <end position="58"/>
    </location>
</feature>
<evidence type="ECO:0000313" key="3">
    <source>
        <dbReference type="EMBL" id="MBH3441198.1"/>
    </source>
</evidence>
<dbReference type="InterPro" id="IPR000620">
    <property type="entry name" value="EamA_dom"/>
</dbReference>
<keyword evidence="1" id="KW-0472">Membrane</keyword>
<feature type="transmembrane region" description="Helical" evidence="1">
    <location>
        <begin position="189"/>
        <end position="213"/>
    </location>
</feature>
<dbReference type="EMBL" id="JADTXM010000018">
    <property type="protein sequence ID" value="MBH3441198.1"/>
    <property type="molecule type" value="Genomic_DNA"/>
</dbReference>
<name>A0ABS0MYV6_PSELU</name>
<comment type="caution">
    <text evidence="3">The sequence shown here is derived from an EMBL/GenBank/DDBJ whole genome shotgun (WGS) entry which is preliminary data.</text>
</comment>
<feature type="transmembrane region" description="Helical" evidence="1">
    <location>
        <begin position="70"/>
        <end position="93"/>
    </location>
</feature>
<reference evidence="3 4" key="1">
    <citation type="submission" date="2020-11" db="EMBL/GenBank/DDBJ databases">
        <title>Enhanced detection system for hospital associated transmission using whole genome sequencing surveillance.</title>
        <authorList>
            <person name="Harrison L.H."/>
            <person name="Van Tyne D."/>
            <person name="Marsh J.W."/>
            <person name="Griffith M.P."/>
            <person name="Snyder D.J."/>
            <person name="Cooper V.S."/>
            <person name="Mustapha M."/>
        </authorList>
    </citation>
    <scope>NUCLEOTIDE SEQUENCE [LARGE SCALE GENOMIC DNA]</scope>
    <source>
        <strain evidence="3 4">PSB00013</strain>
    </source>
</reference>
<evidence type="ECO:0000259" key="2">
    <source>
        <dbReference type="Pfam" id="PF00892"/>
    </source>
</evidence>
<dbReference type="Pfam" id="PF00892">
    <property type="entry name" value="EamA"/>
    <property type="match status" value="1"/>
</dbReference>
<feature type="transmembrane region" description="Helical" evidence="1">
    <location>
        <begin position="128"/>
        <end position="145"/>
    </location>
</feature>
<proteinExistence type="predicted"/>
<feature type="transmembrane region" description="Helical" evidence="1">
    <location>
        <begin position="259"/>
        <end position="280"/>
    </location>
</feature>
<keyword evidence="1" id="KW-0812">Transmembrane</keyword>
<dbReference type="Proteomes" id="UP000638986">
    <property type="component" value="Unassembled WGS sequence"/>
</dbReference>
<evidence type="ECO:0000256" key="1">
    <source>
        <dbReference type="SAM" id="Phobius"/>
    </source>
</evidence>
<dbReference type="InterPro" id="IPR037185">
    <property type="entry name" value="EmrE-like"/>
</dbReference>
<dbReference type="RefSeq" id="WP_197873270.1">
    <property type="nucleotide sequence ID" value="NZ_JADTXM010000018.1"/>
</dbReference>
<sequence>MKGLTSRLVTGIAFAIFATLCWALNFIVPYITGRYTIFDFLATRFLIVGVIGIVLIAINRAHLSMLSWSLRYMAAGLGAMGYFGYSTLIASGVQFGGPVLTPAFIGMVPVLLALLGNVHSKVLAWRRLALPLCVLAFGLLLINLTSLQHPLNESASVSTGIAFSVAAVMLWLVFSFLNQSSLEKISPGATGVWTGLMMVGSALALLVLMPLAQAFGLFHFPHQGYDFASAGTLYGWAFLIGVFSSLLGAWAWNRACRDLPMVLSGQLIALESLFAAVLALAFERRLPSWNEALGIMTVLMGAVLAVQVIFSAKGQKKARMQDEKPSA</sequence>
<feature type="transmembrane region" description="Helical" evidence="1">
    <location>
        <begin position="12"/>
        <end position="31"/>
    </location>
</feature>
<keyword evidence="1" id="KW-1133">Transmembrane helix</keyword>
<feature type="transmembrane region" description="Helical" evidence="1">
    <location>
        <begin position="292"/>
        <end position="310"/>
    </location>
</feature>
<dbReference type="SUPFAM" id="SSF103481">
    <property type="entry name" value="Multidrug resistance efflux transporter EmrE"/>
    <property type="match status" value="1"/>
</dbReference>
<feature type="transmembrane region" description="Helical" evidence="1">
    <location>
        <begin position="99"/>
        <end position="116"/>
    </location>
</feature>
<organism evidence="3 4">
    <name type="scientific">Pseudomonas luteola</name>
    <dbReference type="NCBI Taxonomy" id="47886"/>
    <lineage>
        <taxon>Bacteria</taxon>
        <taxon>Pseudomonadati</taxon>
        <taxon>Pseudomonadota</taxon>
        <taxon>Gammaproteobacteria</taxon>
        <taxon>Pseudomonadales</taxon>
        <taxon>Pseudomonadaceae</taxon>
        <taxon>Pseudomonas</taxon>
    </lineage>
</organism>
<protein>
    <submittedName>
        <fullName evidence="3">DMT family transporter</fullName>
    </submittedName>
</protein>
<feature type="transmembrane region" description="Helical" evidence="1">
    <location>
        <begin position="233"/>
        <end position="252"/>
    </location>
</feature>
<gene>
    <name evidence="3" type="ORF">I5Q09_21180</name>
</gene>